<reference evidence="3" key="1">
    <citation type="submission" date="2021-06" db="EMBL/GenBank/DDBJ databases">
        <title>Description of novel taxa of the family Lachnospiraceae.</title>
        <authorList>
            <person name="Chaplin A.V."/>
            <person name="Sokolova S.R."/>
            <person name="Pikina A.P."/>
            <person name="Korzhanova M."/>
            <person name="Belova V."/>
            <person name="Korostin D."/>
            <person name="Efimov B.A."/>
        </authorList>
    </citation>
    <scope>NUCLEOTIDE SEQUENCE</scope>
    <source>
        <strain evidence="3">ASD5720</strain>
    </source>
</reference>
<organism evidence="3 4">
    <name type="scientific">Diplocloster agilis</name>
    <dbReference type="NCBI Taxonomy" id="2850323"/>
    <lineage>
        <taxon>Bacteria</taxon>
        <taxon>Bacillati</taxon>
        <taxon>Bacillota</taxon>
        <taxon>Clostridia</taxon>
        <taxon>Lachnospirales</taxon>
        <taxon>Lachnospiraceae</taxon>
        <taxon>Diplocloster</taxon>
    </lineage>
</organism>
<proteinExistence type="predicted"/>
<dbReference type="InterPro" id="IPR029058">
    <property type="entry name" value="AB_hydrolase_fold"/>
</dbReference>
<evidence type="ECO:0000259" key="2">
    <source>
        <dbReference type="Pfam" id="PF20434"/>
    </source>
</evidence>
<dbReference type="SUPFAM" id="SSF53474">
    <property type="entry name" value="alpha/beta-Hydrolases"/>
    <property type="match status" value="1"/>
</dbReference>
<feature type="domain" description="BD-FAE-like" evidence="2">
    <location>
        <begin position="50"/>
        <end position="233"/>
    </location>
</feature>
<dbReference type="InterPro" id="IPR049492">
    <property type="entry name" value="BD-FAE-like_dom"/>
</dbReference>
<dbReference type="EMBL" id="JAHQCW010000025">
    <property type="protein sequence ID" value="MBU9737802.1"/>
    <property type="molecule type" value="Genomic_DNA"/>
</dbReference>
<dbReference type="RefSeq" id="WP_238722216.1">
    <property type="nucleotide sequence ID" value="NZ_JAHQCW010000025.1"/>
</dbReference>
<dbReference type="PANTHER" id="PTHR48081">
    <property type="entry name" value="AB HYDROLASE SUPERFAMILY PROTEIN C4A8.06C"/>
    <property type="match status" value="1"/>
</dbReference>
<dbReference type="GO" id="GO:0016787">
    <property type="term" value="F:hydrolase activity"/>
    <property type="evidence" value="ECO:0007669"/>
    <property type="project" value="UniProtKB-KW"/>
</dbReference>
<sequence>MLRHMSIPKENRVVTLASEIVYGQRSEWCGATYRPLKLSLMRSRQFFEYDRKEKLPLIVWLCGGGFTTMDRNVWIPELVWFAKRGYAVASVEYGTTCRTRFPEQLEDIKAAIRFLRAHAKEYNLDPERFALAGESAGGYLSLLAGVTGEDQEYKTGGYEEFPENVQAVVAFYPVTKPSEMDFCPELVPVPPDFKQYPDIMNLLKDECPPTMLLHGDTDTQVPPRQSEELYRALTDRGIPAECCILEGAEHADEPFIQEETKHMVLEFLNKHLKKEGRQ</sequence>
<evidence type="ECO:0000313" key="3">
    <source>
        <dbReference type="EMBL" id="MBU9737802.1"/>
    </source>
</evidence>
<dbReference type="Pfam" id="PF20434">
    <property type="entry name" value="BD-FAE"/>
    <property type="match status" value="1"/>
</dbReference>
<dbReference type="AlphaFoldDB" id="A0A949K1W2"/>
<evidence type="ECO:0000256" key="1">
    <source>
        <dbReference type="ARBA" id="ARBA00022801"/>
    </source>
</evidence>
<dbReference type="InterPro" id="IPR050300">
    <property type="entry name" value="GDXG_lipolytic_enzyme"/>
</dbReference>
<evidence type="ECO:0000313" key="4">
    <source>
        <dbReference type="Proteomes" id="UP000712157"/>
    </source>
</evidence>
<dbReference type="Proteomes" id="UP000712157">
    <property type="component" value="Unassembled WGS sequence"/>
</dbReference>
<dbReference type="PANTHER" id="PTHR48081:SF13">
    <property type="entry name" value="ALPHA_BETA HYDROLASE"/>
    <property type="match status" value="1"/>
</dbReference>
<name>A0A949K1W2_9FIRM</name>
<comment type="caution">
    <text evidence="3">The sequence shown here is derived from an EMBL/GenBank/DDBJ whole genome shotgun (WGS) entry which is preliminary data.</text>
</comment>
<gene>
    <name evidence="3" type="ORF">KTH89_14745</name>
</gene>
<accession>A0A949K1W2</accession>
<protein>
    <submittedName>
        <fullName evidence="3">Alpha/beta hydrolase</fullName>
    </submittedName>
</protein>
<keyword evidence="4" id="KW-1185">Reference proteome</keyword>
<dbReference type="Gene3D" id="3.40.50.1820">
    <property type="entry name" value="alpha/beta hydrolase"/>
    <property type="match status" value="1"/>
</dbReference>
<keyword evidence="1 3" id="KW-0378">Hydrolase</keyword>